<dbReference type="STRING" id="1047168.A0A0F4GM04"/>
<dbReference type="InterPro" id="IPR049730">
    <property type="entry name" value="SNF2/RAD54-like_C"/>
</dbReference>
<comment type="similarity">
    <text evidence="2">Belongs to the SNF2/RAD54 helicase family.</text>
</comment>
<dbReference type="InterPro" id="IPR000330">
    <property type="entry name" value="SNF2_N"/>
</dbReference>
<evidence type="ECO:0000256" key="1">
    <source>
        <dbReference type="ARBA" id="ARBA00004123"/>
    </source>
</evidence>
<dbReference type="InterPro" id="IPR014001">
    <property type="entry name" value="Helicase_ATP-bd"/>
</dbReference>
<dbReference type="InterPro" id="IPR044574">
    <property type="entry name" value="ARIP4-like"/>
</dbReference>
<feature type="compositionally biased region" description="Acidic residues" evidence="9">
    <location>
        <begin position="561"/>
        <end position="576"/>
    </location>
</feature>
<dbReference type="Pfam" id="PF24580">
    <property type="entry name" value="DUF7607"/>
    <property type="match status" value="1"/>
</dbReference>
<keyword evidence="3" id="KW-0547">Nucleotide-binding</keyword>
<feature type="compositionally biased region" description="Low complexity" evidence="9">
    <location>
        <begin position="610"/>
        <end position="621"/>
    </location>
</feature>
<feature type="domain" description="Helicase ATP-binding" evidence="10">
    <location>
        <begin position="956"/>
        <end position="1165"/>
    </location>
</feature>
<dbReference type="Gene3D" id="1.10.150.50">
    <property type="entry name" value="Transcription Factor, Ets-1"/>
    <property type="match status" value="1"/>
</dbReference>
<keyword evidence="7" id="KW-0238">DNA-binding</keyword>
<feature type="region of interest" description="Disordered" evidence="9">
    <location>
        <begin position="494"/>
        <end position="522"/>
    </location>
</feature>
<dbReference type="CDD" id="cd18793">
    <property type="entry name" value="SF2_C_SNF"/>
    <property type="match status" value="1"/>
</dbReference>
<accession>A0A0F4GM04</accession>
<keyword evidence="5 12" id="KW-0347">Helicase</keyword>
<dbReference type="InterPro" id="IPR056026">
    <property type="entry name" value="DUF7607"/>
</dbReference>
<evidence type="ECO:0000256" key="7">
    <source>
        <dbReference type="ARBA" id="ARBA00023125"/>
    </source>
</evidence>
<evidence type="ECO:0000313" key="13">
    <source>
        <dbReference type="Proteomes" id="UP000033647"/>
    </source>
</evidence>
<evidence type="ECO:0000256" key="9">
    <source>
        <dbReference type="SAM" id="MobiDB-lite"/>
    </source>
</evidence>
<evidence type="ECO:0000313" key="12">
    <source>
        <dbReference type="EMBL" id="KJX98439.1"/>
    </source>
</evidence>
<feature type="region of interest" description="Disordered" evidence="9">
    <location>
        <begin position="1610"/>
        <end position="1642"/>
    </location>
</feature>
<dbReference type="GO" id="GO:0005634">
    <property type="term" value="C:nucleus"/>
    <property type="evidence" value="ECO:0007669"/>
    <property type="project" value="UniProtKB-SubCell"/>
</dbReference>
<dbReference type="GO" id="GO:0004386">
    <property type="term" value="F:helicase activity"/>
    <property type="evidence" value="ECO:0007669"/>
    <property type="project" value="UniProtKB-KW"/>
</dbReference>
<dbReference type="PROSITE" id="PS51192">
    <property type="entry name" value="HELICASE_ATP_BIND_1"/>
    <property type="match status" value="1"/>
</dbReference>
<feature type="compositionally biased region" description="Polar residues" evidence="9">
    <location>
        <begin position="660"/>
        <end position="676"/>
    </location>
</feature>
<evidence type="ECO:0000256" key="4">
    <source>
        <dbReference type="ARBA" id="ARBA00022801"/>
    </source>
</evidence>
<dbReference type="SMART" id="SM00487">
    <property type="entry name" value="DEXDc"/>
    <property type="match status" value="1"/>
</dbReference>
<sequence>MANDPYHWTVEQVCNFFRQDAQRYLADVPNSRLPNLEPFLQELQENDVSGSVLLTVVDSASLRNDFGVKSLGARSAVVHCIRKLAAQSAAFGIKQEDGVAPQTPNSIADVTVAPLQHSIASTLDDPPPVPVYDANSNDQPTEHARPGEVEVQDQHGRKRRKLNLTTFTQPGPESSLTSPDHGTGYFGDLNLPVDDIFLGKTQLGGEIKDTLTNQDIVVLETDYHRDLAETNFQFYNVQKSAGEAQYVNRRMMPFFNAEEFALVRNGRDAVVKYPYQKAISDAVGKVQSAIVFQFRGNSDQVAAYRENGKQLDTGGDYHGMAQESDLGNWDFLQQKYDAKDGSEVLSSYHGSRAASVSSSLANEIEKEEAEAEAEKYGRKTLTREVSEAIATQQIEKFVSEWQAKQLPRLEQTSAWTVWKRMKRSIKIRAALIEDAKARAEDFGKRLLKQKTRLAENDDWTSEGELINICESMRLTVDHREMELWKISVWQRKAEPNHVSRRGGPSSTNAQRSSTSKHQAFVPEAGDRLSVEPAQRDEVVQVSGAPQGTPPLAQSDDHEFDAAGEESEHDFIVEDLDAGSPHQSGRSDVPDASPDIDDEEPSSRTADEDMPTPSKTFSTPTKSARDSNPDSDVSLPEAQSFIRQHSPKPVFATPTRPASALKSNSDVIELSSDSATPSSKKARIKKSSSQNPSYDDPTPTNASAAEVAIWDMEDLVDNQDRKRIIIKILLDAGQEIRARIKTSFHKLRMLRFRLAISDALRSLKMTIKYAGTDEQTETAVFCAKLSLVWTCLKPEIMDGEFPKTIDWEAAFRDFSLAFFPHLQSIITKIDSSLFNQPTRSSAKPATVVNLLSSDEDEEPSAKKRKVKKATLNSGAQQSQAAAFIRMQQHKEMAEQRSSNSQQLQDMISRDPSMSAVPVNPIKDDDKGFIFVDPKIAEQMKDHQKDGVQFMWRELTAVNDEEESQGCILAHTMGLGKTMQTIALLIAVNEAAFSEDPAIRQQLPPRLRPKTKKRSQLRMLVLCPVVLIQNWRRELMKWAPEKLPKVYTVESKVGLSTHRQNEKHLEDMKNWYKDGGVLLMGYPLFRGKIGRKEDAFSEHDADKLDKYLVEGTELLVADEAHNLKDEKSKTSAAVKRIHTQSRIALTGTPMSNDVQEIYSLVSFAAPNYLGDPAWFRQQFAQPIREGNGRDSTTYQIRKSMKKLAVLRTQIEPKVNRADITVLRGSLKSKTEFVITLPLLGIQQAAYVKYLKALVGGGKNEKASQVMMFAWLSVLTLLCNHPLAFKKKLNAPVSHKTSKSKKAVRSESPVEADSGGNTPLRIDDDDSVEAVDEDLSKSVRTLGFDEATIKDITAGISDDLDTVLSAKMTTLISILEMSRDCGDKVLVFTTSIPTLDYVEEALEWEGISTARIDGKVLPVARRQTIIDNFQKDSTTALLISTRAGGVGLDIQGANRVVILDFGFNPAHEEQAVGRAYRLGQTKPVFVYRLVVGGTFEDMIQNMQLFKTSLTQRVVDKKNPTRNATLGVRDYLYSPREVPQEDLHQWMGKDELVLDKLLDRQIREQDESDGLIRHITTVEVLQEEGHDEALTAEEKLEVEQEIQLNRNTRALRKGGVGAASRLPASTAPGAIAGAGRMPPSTAPVGASMQTAHQNYQANMFKRHGYEPHGFGAPSSSARPHPGQEPGMVRLKMPSSTMPHGLPNDVPHGLPNS</sequence>
<evidence type="ECO:0000256" key="2">
    <source>
        <dbReference type="ARBA" id="ARBA00007025"/>
    </source>
</evidence>
<feature type="region of interest" description="Disordered" evidence="9">
    <location>
        <begin position="134"/>
        <end position="160"/>
    </location>
</feature>
<evidence type="ECO:0000259" key="11">
    <source>
        <dbReference type="PROSITE" id="PS51194"/>
    </source>
</evidence>
<name>A0A0F4GM04_9PEZI</name>
<proteinExistence type="inferred from homology"/>
<keyword evidence="6" id="KW-0067">ATP-binding</keyword>
<dbReference type="OrthoDB" id="2020972at2759"/>
<keyword evidence="4" id="KW-0378">Hydrolase</keyword>
<reference evidence="12 13" key="1">
    <citation type="submission" date="2015-03" db="EMBL/GenBank/DDBJ databases">
        <title>RNA-seq based gene annotation and comparative genomics of four Zymoseptoria species reveal species-specific pathogenicity related genes and transposable element activity.</title>
        <authorList>
            <person name="Grandaubert J."/>
            <person name="Bhattacharyya A."/>
            <person name="Stukenbrock E.H."/>
        </authorList>
    </citation>
    <scope>NUCLEOTIDE SEQUENCE [LARGE SCALE GENOMIC DNA]</scope>
    <source>
        <strain evidence="12 13">Zb18110</strain>
    </source>
</reference>
<feature type="region of interest" description="Disordered" evidence="9">
    <location>
        <begin position="885"/>
        <end position="904"/>
    </location>
</feature>
<dbReference type="InterPro" id="IPR027417">
    <property type="entry name" value="P-loop_NTPase"/>
</dbReference>
<feature type="compositionally biased region" description="Polar residues" evidence="9">
    <location>
        <begin position="894"/>
        <end position="904"/>
    </location>
</feature>
<gene>
    <name evidence="12" type="ORF">TI39_contig412g00043</name>
</gene>
<dbReference type="Gene3D" id="3.40.50.10810">
    <property type="entry name" value="Tandem AAA-ATPase domain"/>
    <property type="match status" value="1"/>
</dbReference>
<evidence type="ECO:0000256" key="6">
    <source>
        <dbReference type="ARBA" id="ARBA00022840"/>
    </source>
</evidence>
<dbReference type="SMART" id="SM00490">
    <property type="entry name" value="HELICc"/>
    <property type="match status" value="1"/>
</dbReference>
<comment type="subcellular location">
    <subcellularLocation>
        <location evidence="1">Nucleus</location>
    </subcellularLocation>
</comment>
<dbReference type="GO" id="GO:0005524">
    <property type="term" value="F:ATP binding"/>
    <property type="evidence" value="ECO:0007669"/>
    <property type="project" value="UniProtKB-KW"/>
</dbReference>
<dbReference type="Pfam" id="PF00176">
    <property type="entry name" value="SNF2-rel_dom"/>
    <property type="match status" value="1"/>
</dbReference>
<evidence type="ECO:0000256" key="8">
    <source>
        <dbReference type="ARBA" id="ARBA00023242"/>
    </source>
</evidence>
<keyword evidence="8" id="KW-0539">Nucleus</keyword>
<comment type="caution">
    <text evidence="12">The sequence shown here is derived from an EMBL/GenBank/DDBJ whole genome shotgun (WGS) entry which is preliminary data.</text>
</comment>
<dbReference type="InterPro" id="IPR001650">
    <property type="entry name" value="Helicase_C-like"/>
</dbReference>
<evidence type="ECO:0000259" key="10">
    <source>
        <dbReference type="PROSITE" id="PS51192"/>
    </source>
</evidence>
<feature type="region of interest" description="Disordered" evidence="9">
    <location>
        <begin position="1659"/>
        <end position="1708"/>
    </location>
</feature>
<feature type="region of interest" description="Disordered" evidence="9">
    <location>
        <begin position="849"/>
        <end position="873"/>
    </location>
</feature>
<dbReference type="GO" id="GO:0016887">
    <property type="term" value="F:ATP hydrolysis activity"/>
    <property type="evidence" value="ECO:0007669"/>
    <property type="project" value="InterPro"/>
</dbReference>
<dbReference type="Pfam" id="PF00271">
    <property type="entry name" value="Helicase_C"/>
    <property type="match status" value="1"/>
</dbReference>
<feature type="compositionally biased region" description="Polar residues" evidence="9">
    <location>
        <begin position="504"/>
        <end position="517"/>
    </location>
</feature>
<dbReference type="InterPro" id="IPR013761">
    <property type="entry name" value="SAM/pointed_sf"/>
</dbReference>
<feature type="region of interest" description="Disordered" evidence="9">
    <location>
        <begin position="536"/>
        <end position="700"/>
    </location>
</feature>
<dbReference type="PANTHER" id="PTHR45797:SF1">
    <property type="entry name" value="HELICASE ARIP4"/>
    <property type="match status" value="1"/>
</dbReference>
<feature type="domain" description="Helicase C-terminal" evidence="11">
    <location>
        <begin position="1370"/>
        <end position="1517"/>
    </location>
</feature>
<evidence type="ECO:0000256" key="3">
    <source>
        <dbReference type="ARBA" id="ARBA00022741"/>
    </source>
</evidence>
<organism evidence="12 13">
    <name type="scientific">Zymoseptoria brevis</name>
    <dbReference type="NCBI Taxonomy" id="1047168"/>
    <lineage>
        <taxon>Eukaryota</taxon>
        <taxon>Fungi</taxon>
        <taxon>Dikarya</taxon>
        <taxon>Ascomycota</taxon>
        <taxon>Pezizomycotina</taxon>
        <taxon>Dothideomycetes</taxon>
        <taxon>Dothideomycetidae</taxon>
        <taxon>Mycosphaerellales</taxon>
        <taxon>Mycosphaerellaceae</taxon>
        <taxon>Zymoseptoria</taxon>
    </lineage>
</organism>
<dbReference type="PROSITE" id="PS51194">
    <property type="entry name" value="HELICASE_CTER"/>
    <property type="match status" value="1"/>
</dbReference>
<feature type="compositionally biased region" description="Basic and acidic residues" evidence="9">
    <location>
        <begin position="140"/>
        <end position="155"/>
    </location>
</feature>
<dbReference type="Gene3D" id="3.40.50.300">
    <property type="entry name" value="P-loop containing nucleotide triphosphate hydrolases"/>
    <property type="match status" value="1"/>
</dbReference>
<dbReference type="SUPFAM" id="SSF52540">
    <property type="entry name" value="P-loop containing nucleoside triphosphate hydrolases"/>
    <property type="match status" value="2"/>
</dbReference>
<evidence type="ECO:0000256" key="5">
    <source>
        <dbReference type="ARBA" id="ARBA00022806"/>
    </source>
</evidence>
<dbReference type="SUPFAM" id="SSF47769">
    <property type="entry name" value="SAM/Pointed domain"/>
    <property type="match status" value="1"/>
</dbReference>
<dbReference type="Proteomes" id="UP000033647">
    <property type="component" value="Unassembled WGS sequence"/>
</dbReference>
<protein>
    <submittedName>
        <fullName evidence="12">SNF2 family helicase/ATPase like protein</fullName>
    </submittedName>
</protein>
<dbReference type="PANTHER" id="PTHR45797">
    <property type="entry name" value="RAD54-LIKE"/>
    <property type="match status" value="1"/>
</dbReference>
<feature type="region of interest" description="Disordered" evidence="9">
    <location>
        <begin position="1293"/>
        <end position="1320"/>
    </location>
</feature>
<dbReference type="InterPro" id="IPR038718">
    <property type="entry name" value="SNF2-like_sf"/>
</dbReference>
<dbReference type="EMBL" id="LAFY01000404">
    <property type="protein sequence ID" value="KJX98439.1"/>
    <property type="molecule type" value="Genomic_DNA"/>
</dbReference>
<feature type="compositionally biased region" description="Polar residues" evidence="9">
    <location>
        <begin position="689"/>
        <end position="700"/>
    </location>
</feature>
<keyword evidence="13" id="KW-1185">Reference proteome</keyword>
<dbReference type="GO" id="GO:0003677">
    <property type="term" value="F:DNA binding"/>
    <property type="evidence" value="ECO:0007669"/>
    <property type="project" value="UniProtKB-KW"/>
</dbReference>